<dbReference type="AlphaFoldDB" id="A0A7D5IUQ1"/>
<reference evidence="2 3" key="1">
    <citation type="submission" date="2020-06" db="EMBL/GenBank/DDBJ databases">
        <authorList>
            <person name="Jo H."/>
        </authorList>
    </citation>
    <scope>NUCLEOTIDE SEQUENCE [LARGE SCALE GENOMIC DNA]</scope>
    <source>
        <strain evidence="2 3">I46</strain>
    </source>
</reference>
<evidence type="ECO:0000313" key="3">
    <source>
        <dbReference type="Proteomes" id="UP000509638"/>
    </source>
</evidence>
<dbReference type="InterPro" id="IPR000994">
    <property type="entry name" value="Pept_M24"/>
</dbReference>
<dbReference type="SUPFAM" id="SSF55920">
    <property type="entry name" value="Creatinase/aminopeptidase"/>
    <property type="match status" value="1"/>
</dbReference>
<gene>
    <name evidence="2" type="ORF">HW566_06205</name>
</gene>
<proteinExistence type="predicted"/>
<organism evidence="2 3">
    <name type="scientific">Microbacterium oleivorans</name>
    <dbReference type="NCBI Taxonomy" id="273677"/>
    <lineage>
        <taxon>Bacteria</taxon>
        <taxon>Bacillati</taxon>
        <taxon>Actinomycetota</taxon>
        <taxon>Actinomycetes</taxon>
        <taxon>Micrococcales</taxon>
        <taxon>Microbacteriaceae</taxon>
        <taxon>Microbacterium</taxon>
    </lineage>
</organism>
<dbReference type="Pfam" id="PF00557">
    <property type="entry name" value="Peptidase_M24"/>
    <property type="match status" value="1"/>
</dbReference>
<sequence>MLSSHEALSWYLGGVRTHVSLAGPPVLAVRAAHDGDTLFVSDNEADRLIAEEFAAGDGDRVVRVPWHRSVSTMAGEAPGAVGEAALGDALRAARAELLPVEVDRYRALGREVAEVLTEVAREVRPSTSERNAAAIAAQGLVERGIDPLVVLVAGVDRLPHRHPLPTTGPLGDRAMLVVCGRRQGLIANATRWVGRAGVDDERILAVEAAFLAATRPGARLDRVFAAGCDGYGAAGFASDEWERHHQGGPTGYAGRDPRATAETRDVVSARHAFAWNPSAPGAKVEDTVIVSETGVEVVTSDADWPVTTVAGLARPLARPYD</sequence>
<name>A0A7D5IUQ1_9MICO</name>
<feature type="domain" description="Peptidase M24" evidence="1">
    <location>
        <begin position="104"/>
        <end position="292"/>
    </location>
</feature>
<dbReference type="CDD" id="cd01066">
    <property type="entry name" value="APP_MetAP"/>
    <property type="match status" value="1"/>
</dbReference>
<dbReference type="Gene3D" id="3.90.230.10">
    <property type="entry name" value="Creatinase/methionine aminopeptidase superfamily"/>
    <property type="match status" value="1"/>
</dbReference>
<evidence type="ECO:0000313" key="2">
    <source>
        <dbReference type="EMBL" id="QLD13237.1"/>
    </source>
</evidence>
<dbReference type="Proteomes" id="UP000509638">
    <property type="component" value="Chromosome"/>
</dbReference>
<dbReference type="EMBL" id="CP058316">
    <property type="protein sequence ID" value="QLD13237.1"/>
    <property type="molecule type" value="Genomic_DNA"/>
</dbReference>
<protein>
    <submittedName>
        <fullName evidence="2">M24 family metallopeptidase</fullName>
    </submittedName>
</protein>
<accession>A0A7D5IUQ1</accession>
<evidence type="ECO:0000259" key="1">
    <source>
        <dbReference type="Pfam" id="PF00557"/>
    </source>
</evidence>
<dbReference type="InterPro" id="IPR036005">
    <property type="entry name" value="Creatinase/aminopeptidase-like"/>
</dbReference>